<dbReference type="CDD" id="cd03075">
    <property type="entry name" value="GST_N_Mu"/>
    <property type="match status" value="1"/>
</dbReference>
<dbReference type="GO" id="GO:0042178">
    <property type="term" value="P:xenobiotic catabolic process"/>
    <property type="evidence" value="ECO:0007669"/>
    <property type="project" value="UniProtKB-ARBA"/>
</dbReference>
<dbReference type="InterPro" id="IPR004045">
    <property type="entry name" value="Glutathione_S-Trfase_N"/>
</dbReference>
<reference evidence="9" key="1">
    <citation type="submission" date="2023-01" db="EMBL/GenBank/DDBJ databases">
        <title>Genome assembly of the deep-sea coral Lophelia pertusa.</title>
        <authorList>
            <person name="Herrera S."/>
            <person name="Cordes E."/>
        </authorList>
    </citation>
    <scope>NUCLEOTIDE SEQUENCE</scope>
    <source>
        <strain evidence="9">USNM1676648</strain>
        <tissue evidence="9">Polyp</tissue>
    </source>
</reference>
<comment type="caution">
    <text evidence="9">The sequence shown here is derived from an EMBL/GenBank/DDBJ whole genome shotgun (WGS) entry which is preliminary data.</text>
</comment>
<evidence type="ECO:0000256" key="6">
    <source>
        <dbReference type="ARBA" id="ARBA00047960"/>
    </source>
</evidence>
<dbReference type="Proteomes" id="UP001163046">
    <property type="component" value="Unassembled WGS sequence"/>
</dbReference>
<dbReference type="InterPro" id="IPR036282">
    <property type="entry name" value="Glutathione-S-Trfase_C_sf"/>
</dbReference>
<feature type="domain" description="GST C-terminal" evidence="8">
    <location>
        <begin position="90"/>
        <end position="205"/>
    </location>
</feature>
<comment type="subunit">
    <text evidence="3">Homodimer.</text>
</comment>
<dbReference type="OrthoDB" id="4951845at2759"/>
<dbReference type="EMBL" id="MU826375">
    <property type="protein sequence ID" value="KAJ7377625.1"/>
    <property type="molecule type" value="Genomic_DNA"/>
</dbReference>
<sequence length="205" mass="23472">MAPILGYWNVRGLAEPMRYLLAYTGTKCEYCDYVTGDAPGYDKSCWLSVKETLGLPFPNLPYYIDGDVKLTQTLAITRYIARKHNLCGTTEQEMARADVIAGEAMDFIGGFIKFTYFSPDFEGGRAEYLNTCKVFLQRHSDSLSTSPYFTGEHLSFADFMMFDFLDQLRTFEPVALDPFKKHQGFYGEDRGNPCYQRIPQFRVLP</sequence>
<dbReference type="Pfam" id="PF14497">
    <property type="entry name" value="GST_C_3"/>
    <property type="match status" value="1"/>
</dbReference>
<dbReference type="PANTHER" id="PTHR11571">
    <property type="entry name" value="GLUTATHIONE S-TRANSFERASE"/>
    <property type="match status" value="1"/>
</dbReference>
<evidence type="ECO:0000259" key="7">
    <source>
        <dbReference type="PROSITE" id="PS50404"/>
    </source>
</evidence>
<dbReference type="Gene3D" id="1.20.1050.10">
    <property type="match status" value="1"/>
</dbReference>
<feature type="domain" description="GST N-terminal" evidence="7">
    <location>
        <begin position="1"/>
        <end position="88"/>
    </location>
</feature>
<dbReference type="PANTHER" id="PTHR11571:SF222">
    <property type="entry name" value="GLUTATHIONE TRANSFERASE"/>
    <property type="match status" value="1"/>
</dbReference>
<dbReference type="FunFam" id="1.20.1050.10:FF:000101">
    <property type="entry name" value="Glutathione S-transferase Mu 4"/>
    <property type="match status" value="1"/>
</dbReference>
<dbReference type="InterPro" id="IPR036249">
    <property type="entry name" value="Thioredoxin-like_sf"/>
</dbReference>
<evidence type="ECO:0000259" key="8">
    <source>
        <dbReference type="PROSITE" id="PS50405"/>
    </source>
</evidence>
<dbReference type="InterPro" id="IPR010987">
    <property type="entry name" value="Glutathione-S-Trfase_C-like"/>
</dbReference>
<dbReference type="GO" id="GO:0004364">
    <property type="term" value="F:glutathione transferase activity"/>
    <property type="evidence" value="ECO:0007669"/>
    <property type="project" value="UniProtKB-EC"/>
</dbReference>
<evidence type="ECO:0000256" key="4">
    <source>
        <dbReference type="ARBA" id="ARBA00012452"/>
    </source>
</evidence>
<dbReference type="GO" id="GO:0006749">
    <property type="term" value="P:glutathione metabolic process"/>
    <property type="evidence" value="ECO:0007669"/>
    <property type="project" value="TreeGrafter"/>
</dbReference>
<dbReference type="GO" id="GO:0042802">
    <property type="term" value="F:identical protein binding"/>
    <property type="evidence" value="ECO:0007669"/>
    <property type="project" value="UniProtKB-ARBA"/>
</dbReference>
<evidence type="ECO:0000313" key="9">
    <source>
        <dbReference type="EMBL" id="KAJ7377625.1"/>
    </source>
</evidence>
<organism evidence="9 10">
    <name type="scientific">Desmophyllum pertusum</name>
    <dbReference type="NCBI Taxonomy" id="174260"/>
    <lineage>
        <taxon>Eukaryota</taxon>
        <taxon>Metazoa</taxon>
        <taxon>Cnidaria</taxon>
        <taxon>Anthozoa</taxon>
        <taxon>Hexacorallia</taxon>
        <taxon>Scleractinia</taxon>
        <taxon>Caryophylliina</taxon>
        <taxon>Caryophylliidae</taxon>
        <taxon>Desmophyllum</taxon>
    </lineage>
</organism>
<dbReference type="PROSITE" id="PS50404">
    <property type="entry name" value="GST_NTER"/>
    <property type="match status" value="1"/>
</dbReference>
<dbReference type="InterPro" id="IPR004046">
    <property type="entry name" value="GST_C"/>
</dbReference>
<dbReference type="InterPro" id="IPR003081">
    <property type="entry name" value="GST_mu"/>
</dbReference>
<gene>
    <name evidence="9" type="primary">GSTM3_2</name>
    <name evidence="9" type="ORF">OS493_027702</name>
</gene>
<proteinExistence type="inferred from homology"/>
<comment type="similarity">
    <text evidence="2">Belongs to the GST superfamily. Mu family.</text>
</comment>
<dbReference type="SFLD" id="SFLDG00363">
    <property type="entry name" value="AMPS_(cytGST):_Alpha-__Mu-__Pi"/>
    <property type="match status" value="1"/>
</dbReference>
<comment type="function">
    <text evidence="1">Conjugation of reduced glutathione to a wide number of exogenous and endogenous hydrophobic electrophiles.</text>
</comment>
<evidence type="ECO:0000256" key="3">
    <source>
        <dbReference type="ARBA" id="ARBA00011738"/>
    </source>
</evidence>
<dbReference type="Pfam" id="PF02798">
    <property type="entry name" value="GST_N"/>
    <property type="match status" value="1"/>
</dbReference>
<dbReference type="Gene3D" id="3.40.30.10">
    <property type="entry name" value="Glutaredoxin"/>
    <property type="match status" value="1"/>
</dbReference>
<dbReference type="SFLD" id="SFLDS00019">
    <property type="entry name" value="Glutathione_Transferase_(cytos"/>
    <property type="match status" value="1"/>
</dbReference>
<dbReference type="EC" id="2.5.1.18" evidence="4"/>
<name>A0A9X0CW06_9CNID</name>
<dbReference type="PRINTS" id="PR01267">
    <property type="entry name" value="GSTRNSFRASEM"/>
</dbReference>
<dbReference type="InterPro" id="IPR040079">
    <property type="entry name" value="Glutathione_S-Trfase"/>
</dbReference>
<evidence type="ECO:0000256" key="1">
    <source>
        <dbReference type="ARBA" id="ARBA00003701"/>
    </source>
</evidence>
<evidence type="ECO:0000256" key="2">
    <source>
        <dbReference type="ARBA" id="ARBA00005861"/>
    </source>
</evidence>
<accession>A0A9X0CW06</accession>
<evidence type="ECO:0000313" key="10">
    <source>
        <dbReference type="Proteomes" id="UP001163046"/>
    </source>
</evidence>
<evidence type="ECO:0000256" key="5">
    <source>
        <dbReference type="ARBA" id="ARBA00022679"/>
    </source>
</evidence>
<dbReference type="SUPFAM" id="SSF47616">
    <property type="entry name" value="GST C-terminal domain-like"/>
    <property type="match status" value="1"/>
</dbReference>
<dbReference type="PROSITE" id="PS50405">
    <property type="entry name" value="GST_CTER"/>
    <property type="match status" value="1"/>
</dbReference>
<dbReference type="SFLD" id="SFLDG01205">
    <property type="entry name" value="AMPS.1"/>
    <property type="match status" value="1"/>
</dbReference>
<protein>
    <recommendedName>
        <fullName evidence="4">glutathione transferase</fullName>
        <ecNumber evidence="4">2.5.1.18</ecNumber>
    </recommendedName>
</protein>
<keyword evidence="5 9" id="KW-0808">Transferase</keyword>
<dbReference type="SUPFAM" id="SSF52833">
    <property type="entry name" value="Thioredoxin-like"/>
    <property type="match status" value="1"/>
</dbReference>
<dbReference type="InterPro" id="IPR050213">
    <property type="entry name" value="GST_superfamily"/>
</dbReference>
<dbReference type="AlphaFoldDB" id="A0A9X0CW06"/>
<keyword evidence="10" id="KW-1185">Reference proteome</keyword>
<comment type="catalytic activity">
    <reaction evidence="6">
        <text>RX + glutathione = an S-substituted glutathione + a halide anion + H(+)</text>
        <dbReference type="Rhea" id="RHEA:16437"/>
        <dbReference type="ChEBI" id="CHEBI:15378"/>
        <dbReference type="ChEBI" id="CHEBI:16042"/>
        <dbReference type="ChEBI" id="CHEBI:17792"/>
        <dbReference type="ChEBI" id="CHEBI:57925"/>
        <dbReference type="ChEBI" id="CHEBI:90779"/>
        <dbReference type="EC" id="2.5.1.18"/>
    </reaction>
</comment>